<reference evidence="1 2" key="1">
    <citation type="submission" date="2019-08" db="EMBL/GenBank/DDBJ databases">
        <title>Bacillus genomes from the desert of Cuatro Cienegas, Coahuila.</title>
        <authorList>
            <person name="Olmedo-Alvarez G."/>
        </authorList>
    </citation>
    <scope>NUCLEOTIDE SEQUENCE [LARGE SCALE GENOMIC DNA]</scope>
    <source>
        <strain evidence="1 2">CH87b_3T</strain>
    </source>
</reference>
<dbReference type="Proteomes" id="UP000324269">
    <property type="component" value="Unassembled WGS sequence"/>
</dbReference>
<evidence type="ECO:0000313" key="1">
    <source>
        <dbReference type="EMBL" id="TYS85721.1"/>
    </source>
</evidence>
<dbReference type="EMBL" id="VTEZ01000003">
    <property type="protein sequence ID" value="TYS85721.1"/>
    <property type="molecule type" value="Genomic_DNA"/>
</dbReference>
<proteinExistence type="predicted"/>
<protein>
    <submittedName>
        <fullName evidence="1">DUF3993 domain-containing protein</fullName>
    </submittedName>
</protein>
<sequence>MITNRKFSIATIISTSFLREGKQMEMKKLWLLLLIVGLVTAACGQVSQTQASEFTEDNALTLVEDAFRTQVSLSEKPQTKKQINDKLSQYFTKDLAASFIKENVYEVEGGYITFGSDFAPHYIPFLKYDESTNVRYIDGKWYVWEERKDEEEGPVSQVSGIEAVVLSEEEGTWKVSSITYELPEKIQSQ</sequence>
<dbReference type="OrthoDB" id="2680601at2"/>
<dbReference type="AlphaFoldDB" id="A0A5D4TZA1"/>
<name>A0A5D4TZA1_9BACI</name>
<comment type="caution">
    <text evidence="1">The sequence shown here is derived from an EMBL/GenBank/DDBJ whole genome shotgun (WGS) entry which is preliminary data.</text>
</comment>
<gene>
    <name evidence="1" type="ORF">FZC85_12165</name>
</gene>
<dbReference type="InterPro" id="IPR025056">
    <property type="entry name" value="DUF3993"/>
</dbReference>
<evidence type="ECO:0000313" key="2">
    <source>
        <dbReference type="Proteomes" id="UP000324269"/>
    </source>
</evidence>
<organism evidence="1 2">
    <name type="scientific">Rossellomorea aquimaris</name>
    <dbReference type="NCBI Taxonomy" id="189382"/>
    <lineage>
        <taxon>Bacteria</taxon>
        <taxon>Bacillati</taxon>
        <taxon>Bacillota</taxon>
        <taxon>Bacilli</taxon>
        <taxon>Bacillales</taxon>
        <taxon>Bacillaceae</taxon>
        <taxon>Rossellomorea</taxon>
    </lineage>
</organism>
<accession>A0A5D4TZA1</accession>
<dbReference type="Pfam" id="PF13158">
    <property type="entry name" value="DUF3993"/>
    <property type="match status" value="1"/>
</dbReference>